<dbReference type="Pfam" id="PF00027">
    <property type="entry name" value="cNMP_binding"/>
    <property type="match status" value="1"/>
</dbReference>
<evidence type="ECO:0000259" key="1">
    <source>
        <dbReference type="Pfam" id="PF00027"/>
    </source>
</evidence>
<dbReference type="CDD" id="cd00038">
    <property type="entry name" value="CAP_ED"/>
    <property type="match status" value="1"/>
</dbReference>
<keyword evidence="3" id="KW-1185">Reference proteome</keyword>
<proteinExistence type="predicted"/>
<name>A0A848J1E0_9BACT</name>
<evidence type="ECO:0000313" key="3">
    <source>
        <dbReference type="Proteomes" id="UP000559010"/>
    </source>
</evidence>
<organism evidence="2 3">
    <name type="scientific">Marinigracilibium pacificum</name>
    <dbReference type="NCBI Taxonomy" id="2729599"/>
    <lineage>
        <taxon>Bacteria</taxon>
        <taxon>Pseudomonadati</taxon>
        <taxon>Bacteroidota</taxon>
        <taxon>Cytophagia</taxon>
        <taxon>Cytophagales</taxon>
        <taxon>Flammeovirgaceae</taxon>
        <taxon>Marinigracilibium</taxon>
    </lineage>
</organism>
<reference evidence="2 3" key="1">
    <citation type="submission" date="2020-04" db="EMBL/GenBank/DDBJ databases">
        <title>Flammeovirgaceae bacterium KN852 isolated from deep sea.</title>
        <authorList>
            <person name="Zhang D.-C."/>
        </authorList>
    </citation>
    <scope>NUCLEOTIDE SEQUENCE [LARGE SCALE GENOMIC DNA]</scope>
    <source>
        <strain evidence="2 3">KN852</strain>
    </source>
</reference>
<dbReference type="InterPro" id="IPR000595">
    <property type="entry name" value="cNMP-bd_dom"/>
</dbReference>
<sequence>MDSIAKEKLRNHFQELISLSDEEFEYAASFYHQKHFKKHQFVVQEDQLEVPEYFVVSGLVKAYSTNFEGKDHILQFAMEDWWVTDYNAFYNGGKATINIDCIEECDLLYISLEDKDHICSEIHKLEHFFRVKSNKGYVALQKRILTLLNKDASGRYDEFIRLYPSLVQRIPKTILASYLGVSRETLSRLGK</sequence>
<accession>A0A848J1E0</accession>
<evidence type="ECO:0000313" key="2">
    <source>
        <dbReference type="EMBL" id="NMM48294.1"/>
    </source>
</evidence>
<dbReference type="SUPFAM" id="SSF51206">
    <property type="entry name" value="cAMP-binding domain-like"/>
    <property type="match status" value="1"/>
</dbReference>
<dbReference type="AlphaFoldDB" id="A0A848J1E0"/>
<dbReference type="RefSeq" id="WP_169679875.1">
    <property type="nucleotide sequence ID" value="NZ_JABBNU010000004.1"/>
</dbReference>
<comment type="caution">
    <text evidence="2">The sequence shown here is derived from an EMBL/GenBank/DDBJ whole genome shotgun (WGS) entry which is preliminary data.</text>
</comment>
<feature type="domain" description="Cyclic nucleotide-binding" evidence="1">
    <location>
        <begin position="34"/>
        <end position="119"/>
    </location>
</feature>
<dbReference type="InterPro" id="IPR018490">
    <property type="entry name" value="cNMP-bd_dom_sf"/>
</dbReference>
<dbReference type="EMBL" id="JABBNU010000004">
    <property type="protein sequence ID" value="NMM48294.1"/>
    <property type="molecule type" value="Genomic_DNA"/>
</dbReference>
<protein>
    <submittedName>
        <fullName evidence="2">Crp/Fnr family transcriptional regulator</fullName>
    </submittedName>
</protein>
<dbReference type="Gene3D" id="2.60.120.10">
    <property type="entry name" value="Jelly Rolls"/>
    <property type="match status" value="1"/>
</dbReference>
<dbReference type="InterPro" id="IPR014710">
    <property type="entry name" value="RmlC-like_jellyroll"/>
</dbReference>
<dbReference type="Proteomes" id="UP000559010">
    <property type="component" value="Unassembled WGS sequence"/>
</dbReference>
<gene>
    <name evidence="2" type="ORF">HH304_07780</name>
</gene>